<evidence type="ECO:0000313" key="1">
    <source>
        <dbReference type="EMBL" id="GBP90032.1"/>
    </source>
</evidence>
<proteinExistence type="predicted"/>
<evidence type="ECO:0000313" key="2">
    <source>
        <dbReference type="Proteomes" id="UP000299102"/>
    </source>
</evidence>
<dbReference type="Proteomes" id="UP000299102">
    <property type="component" value="Unassembled WGS sequence"/>
</dbReference>
<comment type="caution">
    <text evidence="1">The sequence shown here is derived from an EMBL/GenBank/DDBJ whole genome shotgun (WGS) entry which is preliminary data.</text>
</comment>
<accession>A0A4C1ZRK3</accession>
<dbReference type="AlphaFoldDB" id="A0A4C1ZRK3"/>
<feature type="non-terminal residue" evidence="1">
    <location>
        <position position="1"/>
    </location>
</feature>
<organism evidence="1 2">
    <name type="scientific">Eumeta variegata</name>
    <name type="common">Bagworm moth</name>
    <name type="synonym">Eumeta japonica</name>
    <dbReference type="NCBI Taxonomy" id="151549"/>
    <lineage>
        <taxon>Eukaryota</taxon>
        <taxon>Metazoa</taxon>
        <taxon>Ecdysozoa</taxon>
        <taxon>Arthropoda</taxon>
        <taxon>Hexapoda</taxon>
        <taxon>Insecta</taxon>
        <taxon>Pterygota</taxon>
        <taxon>Neoptera</taxon>
        <taxon>Endopterygota</taxon>
        <taxon>Lepidoptera</taxon>
        <taxon>Glossata</taxon>
        <taxon>Ditrysia</taxon>
        <taxon>Tineoidea</taxon>
        <taxon>Psychidae</taxon>
        <taxon>Oiketicinae</taxon>
        <taxon>Eumeta</taxon>
    </lineage>
</organism>
<name>A0A4C1ZRK3_EUMVA</name>
<dbReference type="EMBL" id="BGZK01002050">
    <property type="protein sequence ID" value="GBP90032.1"/>
    <property type="molecule type" value="Genomic_DNA"/>
</dbReference>
<keyword evidence="2" id="KW-1185">Reference proteome</keyword>
<gene>
    <name evidence="1" type="ORF">EVAR_68372_1</name>
</gene>
<reference evidence="1 2" key="1">
    <citation type="journal article" date="2019" name="Commun. Biol.">
        <title>The bagworm genome reveals a unique fibroin gene that provides high tensile strength.</title>
        <authorList>
            <person name="Kono N."/>
            <person name="Nakamura H."/>
            <person name="Ohtoshi R."/>
            <person name="Tomita M."/>
            <person name="Numata K."/>
            <person name="Arakawa K."/>
        </authorList>
    </citation>
    <scope>NUCLEOTIDE SEQUENCE [LARGE SCALE GENOMIC DNA]</scope>
</reference>
<protein>
    <submittedName>
        <fullName evidence="1">Uncharacterized protein</fullName>
    </submittedName>
</protein>
<sequence length="79" mass="9018">KLSPRNFVVAETKPKILQIDVTADFDVARLACKTFLSQWTNKQLPSGWEWGSKRVVQVLIGIHVTIHTRLLVHLLIGRE</sequence>